<keyword evidence="5 9" id="KW-1133">Transmembrane helix</keyword>
<dbReference type="SMART" id="SM01415">
    <property type="entry name" value="DUF106"/>
    <property type="match status" value="1"/>
</dbReference>
<evidence type="ECO:0000256" key="4">
    <source>
        <dbReference type="ARBA" id="ARBA00022692"/>
    </source>
</evidence>
<reference evidence="10 13" key="2">
    <citation type="journal article" date="2020" name="Appl. Microbiol. Biotechnol.">
        <title>Targeted gene deletion in Brettanomyces bruxellensis with an expression-free CRISPR-Cas9 system.</title>
        <authorList>
            <person name="Varela C."/>
            <person name="Bartel C."/>
            <person name="Onetto C."/>
            <person name="Borneman A."/>
        </authorList>
    </citation>
    <scope>NUCLEOTIDE SEQUENCE [LARGE SCALE GENOMIC DNA]</scope>
    <source>
        <strain evidence="10 13">AWRI1613</strain>
    </source>
</reference>
<dbReference type="InterPro" id="IPR008568">
    <property type="entry name" value="EMC3"/>
</dbReference>
<dbReference type="InterPro" id="IPR002809">
    <property type="entry name" value="EMC3/TMCO1"/>
</dbReference>
<keyword evidence="12" id="KW-1185">Reference proteome</keyword>
<dbReference type="PANTHER" id="PTHR13116:SF5">
    <property type="entry name" value="ER MEMBRANE PROTEIN COMPLEX SUBUNIT 3"/>
    <property type="match status" value="1"/>
</dbReference>
<keyword evidence="6 9" id="KW-0472">Membrane</keyword>
<dbReference type="PANTHER" id="PTHR13116">
    <property type="entry name" value="ER MEMBRANE PROTEIN COMPLEX SUBUNIT 3"/>
    <property type="match status" value="1"/>
</dbReference>
<dbReference type="GO" id="GO:0034975">
    <property type="term" value="P:protein folding in endoplasmic reticulum"/>
    <property type="evidence" value="ECO:0007669"/>
    <property type="project" value="TreeGrafter"/>
</dbReference>
<protein>
    <recommendedName>
        <fullName evidence="3 7">ER membrane protein complex subunit 3</fullName>
    </recommendedName>
</protein>
<evidence type="ECO:0000256" key="1">
    <source>
        <dbReference type="ARBA" id="ARBA00004141"/>
    </source>
</evidence>
<comment type="function">
    <text evidence="7">The EMC seems to be required for efficient folding of proteins in the endoplasmic reticulum (ER).</text>
</comment>
<dbReference type="AlphaFoldDB" id="A0A7D9H1F8"/>
<evidence type="ECO:0000256" key="6">
    <source>
        <dbReference type="ARBA" id="ARBA00023136"/>
    </source>
</evidence>
<evidence type="ECO:0000313" key="11">
    <source>
        <dbReference type="EMBL" id="VUG19180.1"/>
    </source>
</evidence>
<proteinExistence type="inferred from homology"/>
<comment type="subcellular location">
    <subcellularLocation>
        <location evidence="1">Membrane</location>
        <topology evidence="1">Multi-pass membrane protein</topology>
    </subcellularLocation>
</comment>
<dbReference type="GO" id="GO:0072546">
    <property type="term" value="C:EMC complex"/>
    <property type="evidence" value="ECO:0007669"/>
    <property type="project" value="TreeGrafter"/>
</dbReference>
<dbReference type="EMBL" id="JABCYN010000012">
    <property type="protein sequence ID" value="KAF6014893.1"/>
    <property type="molecule type" value="Genomic_DNA"/>
</dbReference>
<keyword evidence="4 9" id="KW-0812">Transmembrane</keyword>
<evidence type="ECO:0000256" key="7">
    <source>
        <dbReference type="PIRNR" id="PIRNR010045"/>
    </source>
</evidence>
<dbReference type="Pfam" id="PF01956">
    <property type="entry name" value="EMC3_TMCO1"/>
    <property type="match status" value="1"/>
</dbReference>
<evidence type="ECO:0000313" key="10">
    <source>
        <dbReference type="EMBL" id="KAF6014893.1"/>
    </source>
</evidence>
<organism evidence="11 12">
    <name type="scientific">Dekkera bruxellensis</name>
    <name type="common">Brettanomyces custersii</name>
    <dbReference type="NCBI Taxonomy" id="5007"/>
    <lineage>
        <taxon>Eukaryota</taxon>
        <taxon>Fungi</taxon>
        <taxon>Dikarya</taxon>
        <taxon>Ascomycota</taxon>
        <taxon>Saccharomycotina</taxon>
        <taxon>Pichiomycetes</taxon>
        <taxon>Pichiales</taxon>
        <taxon>Pichiaceae</taxon>
        <taxon>Brettanomyces</taxon>
    </lineage>
</organism>
<dbReference type="PIRSF" id="PIRSF010045">
    <property type="entry name" value="DUF850_TM_euk"/>
    <property type="match status" value="1"/>
</dbReference>
<sequence>MVSNIPELLLDPYIKLWVLLPISVVMVLVGVLRTYISMTLDPSPKIEDHKLLREQQHIRRLANYCNNDSVFRNKMEYDAKVRYFVDEYSGTKYLRKLPPKDPNEQPNPLTDSSSNDFMMQSVKSSLANWVPQSIILWWVNFFFKGYVIMRLPFAVTSNFKPMLQTSIDTTDLDASYVSSISWYFVNLLGLKSVYSLIFNDASMVNKLMTQQQQQPIQPQLAGAGPSAQQLFQNRIESLKIARFNSCLDRTEQRLLHYYESK</sequence>
<evidence type="ECO:0000313" key="13">
    <source>
        <dbReference type="Proteomes" id="UP000568158"/>
    </source>
</evidence>
<evidence type="ECO:0000256" key="2">
    <source>
        <dbReference type="ARBA" id="ARBA00005376"/>
    </source>
</evidence>
<accession>A0A7D9H1F8</accession>
<name>A0A7D9H1F8_DEKBR</name>
<evidence type="ECO:0000256" key="8">
    <source>
        <dbReference type="SAM" id="MobiDB-lite"/>
    </source>
</evidence>
<reference evidence="11 12" key="1">
    <citation type="submission" date="2019-07" db="EMBL/GenBank/DDBJ databases">
        <authorList>
            <person name="Friedrich A."/>
            <person name="Schacherer J."/>
        </authorList>
    </citation>
    <scope>NUCLEOTIDE SEQUENCE [LARGE SCALE GENOMIC DNA]</scope>
</reference>
<feature type="compositionally biased region" description="Polar residues" evidence="8">
    <location>
        <begin position="104"/>
        <end position="114"/>
    </location>
</feature>
<feature type="region of interest" description="Disordered" evidence="8">
    <location>
        <begin position="95"/>
        <end position="114"/>
    </location>
</feature>
<evidence type="ECO:0000256" key="3">
    <source>
        <dbReference type="ARBA" id="ARBA00020822"/>
    </source>
</evidence>
<evidence type="ECO:0000256" key="5">
    <source>
        <dbReference type="ARBA" id="ARBA00022989"/>
    </source>
</evidence>
<dbReference type="EMBL" id="CABFWN010000004">
    <property type="protein sequence ID" value="VUG19180.1"/>
    <property type="molecule type" value="Genomic_DNA"/>
</dbReference>
<dbReference type="Proteomes" id="UP000568158">
    <property type="component" value="Unassembled WGS sequence"/>
</dbReference>
<feature type="transmembrane region" description="Helical" evidence="9">
    <location>
        <begin position="16"/>
        <end position="36"/>
    </location>
</feature>
<feature type="transmembrane region" description="Helical" evidence="9">
    <location>
        <begin position="180"/>
        <end position="198"/>
    </location>
</feature>
<evidence type="ECO:0000256" key="9">
    <source>
        <dbReference type="SAM" id="Phobius"/>
    </source>
</evidence>
<gene>
    <name evidence="11" type="primary">EMC3</name>
    <name evidence="11" type="ORF">DEBR0S4_12442G</name>
    <name evidence="10" type="ORF">HII12_001311</name>
</gene>
<dbReference type="Proteomes" id="UP000478008">
    <property type="component" value="Unassembled WGS sequence"/>
</dbReference>
<evidence type="ECO:0000313" key="12">
    <source>
        <dbReference type="Proteomes" id="UP000478008"/>
    </source>
</evidence>
<comment type="similarity">
    <text evidence="2 7">Belongs to the EMC3 family.</text>
</comment>